<dbReference type="Gene3D" id="2.40.40.20">
    <property type="match status" value="1"/>
</dbReference>
<dbReference type="InterPro" id="IPR027417">
    <property type="entry name" value="P-loop_NTPase"/>
</dbReference>
<dbReference type="CDD" id="cd19511">
    <property type="entry name" value="RecA-like_CDC48_r2-like"/>
    <property type="match status" value="1"/>
</dbReference>
<dbReference type="SMART" id="SM00382">
    <property type="entry name" value="AAA"/>
    <property type="match status" value="2"/>
</dbReference>
<evidence type="ECO:0000256" key="2">
    <source>
        <dbReference type="ARBA" id="ARBA00022840"/>
    </source>
</evidence>
<keyword evidence="2" id="KW-0067">ATP-binding</keyword>
<dbReference type="STRING" id="1442368.A0A0D2H9J2"/>
<dbReference type="GO" id="GO:0005524">
    <property type="term" value="F:ATP binding"/>
    <property type="evidence" value="ECO:0007669"/>
    <property type="project" value="UniProtKB-KW"/>
</dbReference>
<dbReference type="GeneID" id="25303774"/>
<dbReference type="GO" id="GO:0005737">
    <property type="term" value="C:cytoplasm"/>
    <property type="evidence" value="ECO:0007669"/>
    <property type="project" value="TreeGrafter"/>
</dbReference>
<dbReference type="EMBL" id="KN846971">
    <property type="protein sequence ID" value="KIW81259.1"/>
    <property type="molecule type" value="Genomic_DNA"/>
</dbReference>
<feature type="domain" description="AAA+ ATPase" evidence="3">
    <location>
        <begin position="477"/>
        <end position="612"/>
    </location>
</feature>
<name>A0A0D2H9J2_9EURO</name>
<keyword evidence="5" id="KW-1185">Reference proteome</keyword>
<dbReference type="OrthoDB" id="27435at2759"/>
<proteinExistence type="predicted"/>
<sequence length="705" mass="77042">MSNFIVRPAGADKDPFRIGLTAVSMLSLKLKSGDICELRGADGDNTNGKRKLAVAWQGLGPGMKDSIVQTSRLLQEAYGFKLGDKVTISRWPHPLPSPLSVTVQKVPGGQPDTDTTDSKSWSKQIASKISPTGEYMVVSQRLHCVLPNKSDKAGAAEFVVKDVGVPDSLFARVTRDTTFRVVSSETSDQPVTIVFEPKHLGGIQSQIAQVQDIVSDLCNPVAKHHFQAYEPVQGLLLYGAKGTGKSALITALADCAWPAVRSWTPGTEIYASPDPCLVLVRPEYIIKGSGASSSSTVSSELDLMFERIKGSPTLVVAETRHPNDVDERLRTEGRFAAEIELPIPSALQRKEILLALRGEDSIPGDELLQEISERTHGYVGVDLRALLRVTIHLASKHLPTAETAEGDGGSPMVIESADLETALQQVRPSALQEIFLETPNVRWSDIGGQHEVKRQLHNAVERPLRFADRMKKLRLQPKKGVLLYGPPGCSKTLLVRALATEAGLNFLAVKGAELISMYVGESERATREVFRKARAASPSIIFFDEIDAIASRGRSGGGSDLNVLTTLLNEMDGFEELRNVFVVAATNKPQNIDPALMRPGRFDNVVYIGPPDAEARREIFHKRLEGVYDSPDSLEDDVREFANATEGFSGAEVVAICQTAGENAFDADRDIIVSDDVRKAIEKTPKSITREMLLEFEMWNAARMR</sequence>
<dbReference type="Pfam" id="PF00004">
    <property type="entry name" value="AAA"/>
    <property type="match status" value="1"/>
</dbReference>
<gene>
    <name evidence="4" type="ORF">Z517_04284</name>
</gene>
<accession>A0A0D2H9J2</accession>
<dbReference type="AlphaFoldDB" id="A0A0D2H9J2"/>
<dbReference type="Gene3D" id="3.40.50.300">
    <property type="entry name" value="P-loop containing nucleotide triphosphate hydrolases"/>
    <property type="match status" value="2"/>
</dbReference>
<dbReference type="GO" id="GO:0016887">
    <property type="term" value="F:ATP hydrolysis activity"/>
    <property type="evidence" value="ECO:0007669"/>
    <property type="project" value="InterPro"/>
</dbReference>
<dbReference type="InterPro" id="IPR003960">
    <property type="entry name" value="ATPase_AAA_CS"/>
</dbReference>
<dbReference type="HOGENOM" id="CLU_000688_12_3_1"/>
<organism evidence="4 5">
    <name type="scientific">Fonsecaea pedrosoi CBS 271.37</name>
    <dbReference type="NCBI Taxonomy" id="1442368"/>
    <lineage>
        <taxon>Eukaryota</taxon>
        <taxon>Fungi</taxon>
        <taxon>Dikarya</taxon>
        <taxon>Ascomycota</taxon>
        <taxon>Pezizomycotina</taxon>
        <taxon>Eurotiomycetes</taxon>
        <taxon>Chaetothyriomycetidae</taxon>
        <taxon>Chaetothyriales</taxon>
        <taxon>Herpotrichiellaceae</taxon>
        <taxon>Fonsecaea</taxon>
    </lineage>
</organism>
<dbReference type="InterPro" id="IPR003959">
    <property type="entry name" value="ATPase_AAA_core"/>
</dbReference>
<dbReference type="InterPro" id="IPR041569">
    <property type="entry name" value="AAA_lid_3"/>
</dbReference>
<dbReference type="Gene3D" id="1.10.8.60">
    <property type="match status" value="2"/>
</dbReference>
<dbReference type="PROSITE" id="PS00674">
    <property type="entry name" value="AAA"/>
    <property type="match status" value="1"/>
</dbReference>
<dbReference type="PANTHER" id="PTHR23077">
    <property type="entry name" value="AAA-FAMILY ATPASE"/>
    <property type="match status" value="1"/>
</dbReference>
<dbReference type="VEuPathDB" id="FungiDB:Z517_04284"/>
<dbReference type="SUPFAM" id="SSF52540">
    <property type="entry name" value="P-loop containing nucleoside triphosphate hydrolases"/>
    <property type="match status" value="2"/>
</dbReference>
<evidence type="ECO:0000256" key="1">
    <source>
        <dbReference type="ARBA" id="ARBA00022741"/>
    </source>
</evidence>
<dbReference type="FunFam" id="3.40.50.300:FF:001721">
    <property type="entry name" value="AAA family ATPase, putative"/>
    <property type="match status" value="1"/>
</dbReference>
<evidence type="ECO:0000313" key="5">
    <source>
        <dbReference type="Proteomes" id="UP000053029"/>
    </source>
</evidence>
<keyword evidence="1" id="KW-0547">Nucleotide-binding</keyword>
<evidence type="ECO:0000259" key="3">
    <source>
        <dbReference type="SMART" id="SM00382"/>
    </source>
</evidence>
<protein>
    <recommendedName>
        <fullName evidence="3">AAA+ ATPase domain-containing protein</fullName>
    </recommendedName>
</protein>
<dbReference type="PANTHER" id="PTHR23077:SF27">
    <property type="entry name" value="ATPASE FAMILY GENE 2 PROTEIN HOMOLOG A"/>
    <property type="match status" value="1"/>
</dbReference>
<dbReference type="Proteomes" id="UP000053029">
    <property type="component" value="Unassembled WGS sequence"/>
</dbReference>
<dbReference type="InterPro" id="IPR003593">
    <property type="entry name" value="AAA+_ATPase"/>
</dbReference>
<dbReference type="RefSeq" id="XP_013285067.1">
    <property type="nucleotide sequence ID" value="XM_013429613.1"/>
</dbReference>
<dbReference type="Pfam" id="PF17862">
    <property type="entry name" value="AAA_lid_3"/>
    <property type="match status" value="1"/>
</dbReference>
<dbReference type="InterPro" id="IPR050168">
    <property type="entry name" value="AAA_ATPase_domain"/>
</dbReference>
<feature type="domain" description="AAA+ ATPase" evidence="3">
    <location>
        <begin position="231"/>
        <end position="382"/>
    </location>
</feature>
<evidence type="ECO:0000313" key="4">
    <source>
        <dbReference type="EMBL" id="KIW81259.1"/>
    </source>
</evidence>
<reference evidence="4 5" key="1">
    <citation type="submission" date="2015-01" db="EMBL/GenBank/DDBJ databases">
        <title>The Genome Sequence of Fonsecaea pedrosoi CBS 271.37.</title>
        <authorList>
            <consortium name="The Broad Institute Genomics Platform"/>
            <person name="Cuomo C."/>
            <person name="de Hoog S."/>
            <person name="Gorbushina A."/>
            <person name="Stielow B."/>
            <person name="Teixiera M."/>
            <person name="Abouelleil A."/>
            <person name="Chapman S.B."/>
            <person name="Priest M."/>
            <person name="Young S.K."/>
            <person name="Wortman J."/>
            <person name="Nusbaum C."/>
            <person name="Birren B."/>
        </authorList>
    </citation>
    <scope>NUCLEOTIDE SEQUENCE [LARGE SCALE GENOMIC DNA]</scope>
    <source>
        <strain evidence="4 5">CBS 271.37</strain>
    </source>
</reference>